<feature type="region of interest" description="Disordered" evidence="1">
    <location>
        <begin position="60"/>
        <end position="86"/>
    </location>
</feature>
<proteinExistence type="predicted"/>
<comment type="caution">
    <text evidence="2">The sequence shown here is derived from an EMBL/GenBank/DDBJ whole genome shotgun (WGS) entry which is preliminary data.</text>
</comment>
<dbReference type="EMBL" id="CAMKVN010001024">
    <property type="protein sequence ID" value="CAI2173157.1"/>
    <property type="molecule type" value="Genomic_DNA"/>
</dbReference>
<sequence>MKPHPRGTIARVTALATLVIPGSLNGAGNEWYTCTTIIVIDSLVVDACSLAIIYGRSERRSHEKKEMEEGSGTVNGSSVNSRFYMK</sequence>
<keyword evidence="3" id="KW-1185">Reference proteome</keyword>
<name>A0A9W4WRC2_9GLOM</name>
<protein>
    <submittedName>
        <fullName evidence="2">18551_t:CDS:1</fullName>
    </submittedName>
</protein>
<accession>A0A9W4WRC2</accession>
<organism evidence="2 3">
    <name type="scientific">Funneliformis geosporum</name>
    <dbReference type="NCBI Taxonomy" id="1117311"/>
    <lineage>
        <taxon>Eukaryota</taxon>
        <taxon>Fungi</taxon>
        <taxon>Fungi incertae sedis</taxon>
        <taxon>Mucoromycota</taxon>
        <taxon>Glomeromycotina</taxon>
        <taxon>Glomeromycetes</taxon>
        <taxon>Glomerales</taxon>
        <taxon>Glomeraceae</taxon>
        <taxon>Funneliformis</taxon>
    </lineage>
</organism>
<dbReference type="AlphaFoldDB" id="A0A9W4WRC2"/>
<reference evidence="2" key="1">
    <citation type="submission" date="2022-08" db="EMBL/GenBank/DDBJ databases">
        <authorList>
            <person name="Kallberg Y."/>
            <person name="Tangrot J."/>
            <person name="Rosling A."/>
        </authorList>
    </citation>
    <scope>NUCLEOTIDE SEQUENCE</scope>
    <source>
        <strain evidence="2">Wild A</strain>
    </source>
</reference>
<evidence type="ECO:0000313" key="2">
    <source>
        <dbReference type="EMBL" id="CAI2173157.1"/>
    </source>
</evidence>
<evidence type="ECO:0000256" key="1">
    <source>
        <dbReference type="SAM" id="MobiDB-lite"/>
    </source>
</evidence>
<feature type="compositionally biased region" description="Low complexity" evidence="1">
    <location>
        <begin position="70"/>
        <end position="86"/>
    </location>
</feature>
<evidence type="ECO:0000313" key="3">
    <source>
        <dbReference type="Proteomes" id="UP001153678"/>
    </source>
</evidence>
<dbReference type="Proteomes" id="UP001153678">
    <property type="component" value="Unassembled WGS sequence"/>
</dbReference>
<gene>
    <name evidence="2" type="ORF">FWILDA_LOCUS5945</name>
</gene>